<keyword evidence="12" id="KW-0547">Nucleotide-binding</keyword>
<protein>
    <recommendedName>
        <fullName evidence="4">Non-structural polyprotein 1AB</fullName>
    </recommendedName>
</protein>
<evidence type="ECO:0000256" key="18">
    <source>
        <dbReference type="ARBA" id="ARBA00022989"/>
    </source>
</evidence>
<keyword evidence="9" id="KW-0808">Transferase</keyword>
<evidence type="ECO:0000256" key="13">
    <source>
        <dbReference type="ARBA" id="ARBA00022758"/>
    </source>
</evidence>
<dbReference type="Gene3D" id="3.30.70.270">
    <property type="match status" value="1"/>
</dbReference>
<evidence type="ECO:0000256" key="19">
    <source>
        <dbReference type="ARBA" id="ARBA00023136"/>
    </source>
</evidence>
<feature type="coiled-coil region" evidence="22">
    <location>
        <begin position="130"/>
        <end position="164"/>
    </location>
</feature>
<comment type="subunit">
    <text evidence="3">Monomer.</text>
</comment>
<evidence type="ECO:0000256" key="20">
    <source>
        <dbReference type="ARBA" id="ARBA00045910"/>
    </source>
</evidence>
<evidence type="ECO:0000256" key="17">
    <source>
        <dbReference type="ARBA" id="ARBA00022953"/>
    </source>
</evidence>
<dbReference type="InterPro" id="IPR009003">
    <property type="entry name" value="Peptidase_S1_PA"/>
</dbReference>
<dbReference type="CDD" id="cd23172">
    <property type="entry name" value="ps-ssRNAv_Astroviridae_RdRp"/>
    <property type="match status" value="1"/>
</dbReference>
<proteinExistence type="inferred from homology"/>
<dbReference type="InterPro" id="IPR043502">
    <property type="entry name" value="DNA/RNA_pol_sf"/>
</dbReference>
<keyword evidence="11" id="KW-0548">Nucleotidyltransferase</keyword>
<keyword evidence="6" id="KW-0191">Covalent protein-RNA linkage</keyword>
<name>A0A8E4VR17_9VIRU</name>
<keyword evidence="15" id="KW-0720">Serine protease</keyword>
<evidence type="ECO:0000256" key="1">
    <source>
        <dbReference type="ARBA" id="ARBA00004301"/>
    </source>
</evidence>
<dbReference type="GO" id="GO:0075523">
    <property type="term" value="P:viral translational frameshifting"/>
    <property type="evidence" value="ECO:0007669"/>
    <property type="project" value="UniProtKB-KW"/>
</dbReference>
<evidence type="ECO:0000256" key="23">
    <source>
        <dbReference type="SAM" id="MobiDB-lite"/>
    </source>
</evidence>
<keyword evidence="8" id="KW-0645">Protease</keyword>
<dbReference type="SUPFAM" id="SSF50494">
    <property type="entry name" value="Trypsin-like serine proteases"/>
    <property type="match status" value="1"/>
</dbReference>
<comment type="function">
    <text evidence="20">Responsible for the cleavage of the polyprotein into functional products.</text>
</comment>
<evidence type="ECO:0000256" key="15">
    <source>
        <dbReference type="ARBA" id="ARBA00022825"/>
    </source>
</evidence>
<dbReference type="GO" id="GO:0008236">
    <property type="term" value="F:serine-type peptidase activity"/>
    <property type="evidence" value="ECO:0007669"/>
    <property type="project" value="UniProtKB-KW"/>
</dbReference>
<dbReference type="EMBL" id="MT993596">
    <property type="protein sequence ID" value="QPB10706.1"/>
    <property type="molecule type" value="Genomic_RNA"/>
</dbReference>
<dbReference type="PROSITE" id="PS50507">
    <property type="entry name" value="RDRP_SSRNA_POS"/>
    <property type="match status" value="1"/>
</dbReference>
<dbReference type="GO" id="GO:0006508">
    <property type="term" value="P:proteolysis"/>
    <property type="evidence" value="ECO:0007669"/>
    <property type="project" value="UniProtKB-KW"/>
</dbReference>
<dbReference type="GO" id="GO:0033644">
    <property type="term" value="C:host cell membrane"/>
    <property type="evidence" value="ECO:0007669"/>
    <property type="project" value="UniProtKB-SubCell"/>
</dbReference>
<feature type="domain" description="RdRp catalytic" evidence="25">
    <location>
        <begin position="1350"/>
        <end position="1483"/>
    </location>
</feature>
<evidence type="ECO:0000256" key="12">
    <source>
        <dbReference type="ARBA" id="ARBA00022741"/>
    </source>
</evidence>
<evidence type="ECO:0000256" key="9">
    <source>
        <dbReference type="ARBA" id="ARBA00022679"/>
    </source>
</evidence>
<organism evidence="26">
    <name type="scientific">Carnarvon virus</name>
    <dbReference type="NCBI Taxonomy" id="2776962"/>
    <lineage>
        <taxon>Viruses</taxon>
        <taxon>Riboviria</taxon>
        <taxon>Orthornavirae</taxon>
        <taxon>Pisuviricota</taxon>
        <taxon>Stelpaviricetes</taxon>
        <taxon>Stellavirales</taxon>
        <taxon>Astroviridae</taxon>
    </lineage>
</organism>
<keyword evidence="5" id="KW-0696">RNA-directed RNA polymerase</keyword>
<evidence type="ECO:0000256" key="10">
    <source>
        <dbReference type="ARBA" id="ARBA00022692"/>
    </source>
</evidence>
<evidence type="ECO:0000256" key="6">
    <source>
        <dbReference type="ARBA" id="ARBA00022520"/>
    </source>
</evidence>
<evidence type="ECO:0000256" key="7">
    <source>
        <dbReference type="ARBA" id="ARBA00022553"/>
    </source>
</evidence>
<dbReference type="InterPro" id="IPR001205">
    <property type="entry name" value="RNA-dir_pol_C"/>
</dbReference>
<gene>
    <name evidence="26" type="primary">ORF1ab</name>
</gene>
<comment type="catalytic activity">
    <reaction evidence="21">
        <text>RNA(n) + a ribonucleoside 5'-triphosphate = RNA(n+1) + diphosphate</text>
        <dbReference type="Rhea" id="RHEA:21248"/>
        <dbReference type="Rhea" id="RHEA-COMP:14527"/>
        <dbReference type="Rhea" id="RHEA-COMP:17342"/>
        <dbReference type="ChEBI" id="CHEBI:33019"/>
        <dbReference type="ChEBI" id="CHEBI:61557"/>
        <dbReference type="ChEBI" id="CHEBI:140395"/>
    </reaction>
</comment>
<keyword evidence="22" id="KW-0175">Coiled coil</keyword>
<reference evidence="26" key="1">
    <citation type="journal article" date="2021" name="Virology (Lond)">
        <title>RNA virome abundance and diversity is associated with host age in a bird species.</title>
        <authorList>
            <person name="Wille M."/>
            <person name="Shi M."/>
            <person name="Hurt A.C."/>
            <person name="Klaassen M."/>
            <person name="Holmes E.C."/>
        </authorList>
    </citation>
    <scope>NUCLEOTIDE SEQUENCE</scope>
    <source>
        <strain evidence="26">MW10_1o</strain>
    </source>
</reference>
<dbReference type="GO" id="GO:0039694">
    <property type="term" value="P:viral RNA genome replication"/>
    <property type="evidence" value="ECO:0007669"/>
    <property type="project" value="InterPro"/>
</dbReference>
<evidence type="ECO:0000256" key="11">
    <source>
        <dbReference type="ARBA" id="ARBA00022695"/>
    </source>
</evidence>
<keyword evidence="18 24" id="KW-1133">Transmembrane helix</keyword>
<dbReference type="Pfam" id="PF19416">
    <property type="entry name" value="Astro_VPg"/>
    <property type="match status" value="1"/>
</dbReference>
<comment type="similarity">
    <text evidence="2">Belongs to the astroviridae polyprotein 1AB family.</text>
</comment>
<evidence type="ECO:0000256" key="22">
    <source>
        <dbReference type="SAM" id="Coils"/>
    </source>
</evidence>
<sequence>MQASVTKVVNPQGLNTLYARAKTKFRSRNFWNDFDKESVVLYPDSINRWYGLNQEGEWLHYDCGNVENYWHSKESGLPKEYEDYMKNRLYEITRKKAIVAYSDRVNTEMRTLKKEGELLRVEFAKTLAQLGRERVRNQELRQLYEEQLQETKNIKNLLLESEEKRNRFKWRLSNIKEFFLIVLVFIALSWFSVADACEVPAFGCTIVQFSPSDAVPMDYHHLVRHCWNDEANIVSQAQIDMDFLMHTCYVTVPDLFVDDTEFCRTRIQKMLASNCTFTGYYMAYLEPLVRFKDSLLALHAEVKYWGAETLILSCFIALCIQDKARAVVSIVINIMAYLTGAKLLPLMVIVNYLPMYSAFLAIVYLFVSARYMALFAIVHWILLVLKAILDVDQETHLFQRISISLVHSVIFLCWQLVNEALKLFTLSIVNQILIMVLIATVSVGFQYAVQTITVTHPDGSVTRHKRVSNVAKTLYGQVVAQMQKAKKVVRGVMPSFPPRTDAIIRIEVNRKGSVDTGVGFRLGNYIYTCGHVVRGAEKVTLKWNNLTVNNVPVLGYIECPLYTDNIAQIQIPKAYALLPSFKLAKEGYNNYFQMATYDQNDMPKTFTGWGTIDGNYFSAPFDSFAGTSGSPIYDSTGKVVAMHFGSNLVMSSGYVLLNVFSQGPSVGRDMCDYTTPAASVVQPESTYDVDEIVRRCVAGVRESHTAILKKIEELDEQTKLIERRTKEAFNRVDKRHEELQKTVEVVDKKSETLVSAFEERLINILEDRLKNLDQRLVESFVKNSETLEKRISAIEHERIVDQFIQQKKKGKTKCTVRGMKSKLKPTRMTKAQFMKQKILSEEEYNRLQEEGVAPERIKEIVDQLREEAWYEYLENLSGSDWEDDMLEADEWNEKIDAKYDSDGELIERAFGGDQDFAYGPVYAQKAKVHFEKHTPDKSSTVKVTVPDGDEEKALNIFNKVVTENAVPEGVTTVAYYLTDGRVIYVENKELNLKHVSSAGDVVIKKDAITTISGPPQAQTIVKKSTTTKETTEETQSDKGCVEEQKPAIEEKRKKHESVQEQAKEQPKEQRRGPVRYKCSSCGEDLPRHWVARHRCQKNLSKKLAGEGIAPVPEELKWYNWRLYLDKGFNRVIPDGFPFIGSIKIDRRVVLDKTKKDCLLNIINKPEVSGYGATQWGLDAYKKTFEKFSYGNKTPLTVSDPELDDFATRALLKEISYMEDSRTTPIVCTTKNLESTPGFPKMQVYDTEKDYIFAHGMSEYVDSLHEFKDKRPLWYCFLKNEIIKEKKIKEQDIRVITCADPVFTRIGAFLDQDQNTRMKENTETHHAQVGWTPFFGGIHQRLQRITSSGRTLVVELDWTRFDGTIPNWLFRKVRLLRWFLVNHEERAKWYPLAKWYTRNLLHRYTLFPTGDVTLITKGNPSGQYSTTVDNNLVNEYLTAAEIGYLYRKQHGHLPTVEDYRKNVDFLCYGDDRLLAINPQFCHYSHEDVISFYEQQIGMWVKPENLKTFEGPEGSSFCGFTFFKVNGVWVGAMNADKILQSLKTPVRSLPDIESLWGKLISLRILLAHSDKKHRNYLDEQIARVETYARAEGIELPEVGPNFYNQIWSP</sequence>
<keyword evidence="17" id="KW-0693">Viral RNA replication</keyword>
<evidence type="ECO:0000256" key="2">
    <source>
        <dbReference type="ARBA" id="ARBA00005873"/>
    </source>
</evidence>
<dbReference type="Gene3D" id="2.40.10.10">
    <property type="entry name" value="Trypsin-like serine proteases"/>
    <property type="match status" value="2"/>
</dbReference>
<dbReference type="InterPro" id="IPR007094">
    <property type="entry name" value="RNA-dir_pol_PSvirus"/>
</dbReference>
<feature type="region of interest" description="Disordered" evidence="23">
    <location>
        <begin position="1019"/>
        <end position="1075"/>
    </location>
</feature>
<evidence type="ECO:0000256" key="14">
    <source>
        <dbReference type="ARBA" id="ARBA00022801"/>
    </source>
</evidence>
<feature type="transmembrane region" description="Helical" evidence="24">
    <location>
        <begin position="359"/>
        <end position="385"/>
    </location>
</feature>
<keyword evidence="16" id="KW-1043">Host membrane</keyword>
<dbReference type="InterPro" id="IPR043504">
    <property type="entry name" value="Peptidase_S1_PA_chymotrypsin"/>
</dbReference>
<feature type="transmembrane region" description="Helical" evidence="24">
    <location>
        <begin position="327"/>
        <end position="353"/>
    </location>
</feature>
<feature type="transmembrane region" description="Helical" evidence="24">
    <location>
        <begin position="397"/>
        <end position="417"/>
    </location>
</feature>
<keyword evidence="14" id="KW-0378">Hydrolase</keyword>
<feature type="transmembrane region" description="Helical" evidence="24">
    <location>
        <begin position="174"/>
        <end position="193"/>
    </location>
</feature>
<keyword evidence="7" id="KW-0597">Phosphoprotein</keyword>
<evidence type="ECO:0000256" key="8">
    <source>
        <dbReference type="ARBA" id="ARBA00022670"/>
    </source>
</evidence>
<evidence type="ECO:0000256" key="24">
    <source>
        <dbReference type="SAM" id="Phobius"/>
    </source>
</evidence>
<dbReference type="GO" id="GO:0000166">
    <property type="term" value="F:nucleotide binding"/>
    <property type="evidence" value="ECO:0007669"/>
    <property type="project" value="UniProtKB-KW"/>
</dbReference>
<evidence type="ECO:0000259" key="25">
    <source>
        <dbReference type="PROSITE" id="PS50507"/>
    </source>
</evidence>
<keyword evidence="13" id="KW-0688">Ribosomal frameshifting</keyword>
<feature type="transmembrane region" description="Helical" evidence="24">
    <location>
        <begin position="423"/>
        <end position="445"/>
    </location>
</feature>
<evidence type="ECO:0000256" key="16">
    <source>
        <dbReference type="ARBA" id="ARBA00022870"/>
    </source>
</evidence>
<keyword evidence="10 24" id="KW-0812">Transmembrane</keyword>
<comment type="subcellular location">
    <subcellularLocation>
        <location evidence="1">Host membrane</location>
        <topology evidence="1">Multi-pass membrane protein</topology>
    </subcellularLocation>
</comment>
<evidence type="ECO:0000256" key="21">
    <source>
        <dbReference type="ARBA" id="ARBA00047383"/>
    </source>
</evidence>
<dbReference type="GO" id="GO:0003968">
    <property type="term" value="F:RNA-directed RNA polymerase activity"/>
    <property type="evidence" value="ECO:0007669"/>
    <property type="project" value="UniProtKB-KW"/>
</dbReference>
<dbReference type="InterPro" id="IPR045836">
    <property type="entry name" value="Astro_VPg"/>
</dbReference>
<evidence type="ECO:0000256" key="3">
    <source>
        <dbReference type="ARBA" id="ARBA00011245"/>
    </source>
</evidence>
<accession>A0A8E4VR17</accession>
<feature type="compositionally biased region" description="Basic and acidic residues" evidence="23">
    <location>
        <begin position="1029"/>
        <end position="1071"/>
    </location>
</feature>
<keyword evidence="19 24" id="KW-0472">Membrane</keyword>
<dbReference type="SUPFAM" id="SSF56672">
    <property type="entry name" value="DNA/RNA polymerases"/>
    <property type="match status" value="1"/>
</dbReference>
<dbReference type="Pfam" id="PF00680">
    <property type="entry name" value="RdRP_1"/>
    <property type="match status" value="1"/>
</dbReference>
<evidence type="ECO:0000313" key="26">
    <source>
        <dbReference type="EMBL" id="QPB10706.1"/>
    </source>
</evidence>
<dbReference type="GO" id="GO:0006351">
    <property type="term" value="P:DNA-templated transcription"/>
    <property type="evidence" value="ECO:0007669"/>
    <property type="project" value="InterPro"/>
</dbReference>
<dbReference type="GO" id="GO:0003723">
    <property type="term" value="F:RNA binding"/>
    <property type="evidence" value="ECO:0007669"/>
    <property type="project" value="InterPro"/>
</dbReference>
<dbReference type="InterPro" id="IPR043128">
    <property type="entry name" value="Rev_trsase/Diguanyl_cyclase"/>
</dbReference>
<evidence type="ECO:0000256" key="4">
    <source>
        <dbReference type="ARBA" id="ARBA00019743"/>
    </source>
</evidence>
<evidence type="ECO:0000256" key="5">
    <source>
        <dbReference type="ARBA" id="ARBA00022484"/>
    </source>
</evidence>